<dbReference type="Pfam" id="PF02771">
    <property type="entry name" value="Acyl-CoA_dh_N"/>
    <property type="match status" value="1"/>
</dbReference>
<organism evidence="10 11">
    <name type="scientific">Novosphingobium olei</name>
    <dbReference type="NCBI Taxonomy" id="2728851"/>
    <lineage>
        <taxon>Bacteria</taxon>
        <taxon>Pseudomonadati</taxon>
        <taxon>Pseudomonadota</taxon>
        <taxon>Alphaproteobacteria</taxon>
        <taxon>Sphingomonadales</taxon>
        <taxon>Sphingomonadaceae</taxon>
        <taxon>Novosphingobium</taxon>
    </lineage>
</organism>
<dbReference type="EMBL" id="JABBGM010000002">
    <property type="protein sequence ID" value="NML93542.1"/>
    <property type="molecule type" value="Genomic_DNA"/>
</dbReference>
<dbReference type="InterPro" id="IPR037069">
    <property type="entry name" value="AcylCoA_DH/ox_N_sf"/>
</dbReference>
<evidence type="ECO:0000259" key="7">
    <source>
        <dbReference type="Pfam" id="PF00441"/>
    </source>
</evidence>
<name>A0A7Y0BNA2_9SPHN</name>
<keyword evidence="4 6" id="KW-0274">FAD</keyword>
<evidence type="ECO:0000256" key="5">
    <source>
        <dbReference type="ARBA" id="ARBA00023002"/>
    </source>
</evidence>
<gene>
    <name evidence="10" type="ORF">HHL27_07670</name>
</gene>
<dbReference type="Pfam" id="PF02770">
    <property type="entry name" value="Acyl-CoA_dh_M"/>
    <property type="match status" value="1"/>
</dbReference>
<evidence type="ECO:0000259" key="9">
    <source>
        <dbReference type="Pfam" id="PF02771"/>
    </source>
</evidence>
<dbReference type="InterPro" id="IPR009100">
    <property type="entry name" value="AcylCoA_DH/oxidase_NM_dom_sf"/>
</dbReference>
<reference evidence="10 11" key="1">
    <citation type="submission" date="2020-04" db="EMBL/GenBank/DDBJ databases">
        <title>Novosphingobium sp. TW-4 isolated from soil.</title>
        <authorList>
            <person name="Dahal R.H."/>
            <person name="Chaudhary D.K."/>
        </authorList>
    </citation>
    <scope>NUCLEOTIDE SEQUENCE [LARGE SCALE GENOMIC DNA]</scope>
    <source>
        <strain evidence="10 11">TW-4</strain>
    </source>
</reference>
<dbReference type="Gene3D" id="2.40.110.10">
    <property type="entry name" value="Butyryl-CoA Dehydrogenase, subunit A, domain 2"/>
    <property type="match status" value="1"/>
</dbReference>
<dbReference type="RefSeq" id="WP_169492750.1">
    <property type="nucleotide sequence ID" value="NZ_JABBGM010000002.1"/>
</dbReference>
<evidence type="ECO:0000256" key="1">
    <source>
        <dbReference type="ARBA" id="ARBA00001974"/>
    </source>
</evidence>
<sequence length="409" mass="45185">MDLDWTAEDLAFAAQAREFFESELTPELRDAGRLMTSVYGDHDLGMEWQAKLHAKGWAAPHWQVEHGGQDWTDAQHYLFERERILAGAPPVSPMGIHMVAYVIQAYGTPEQKAFFLPRILSGEVFFCQGYSEPQSGSDLASLQMRADSDGDDLVLNGSKIWTTHAQQANWMFCLVRTTRGLRPQQGITFLLVDMTTPGVLVRPLVMTSGETVQNQVFFTDVRVPKSNVIGAIDDGWTVAKYLLEFERGARGYSAGLKVRAEALREHARTTPTPEGMLIDDEVFASRLARLMMKLDVLEVLEFKLLAGARDDGSVGALSSMMKVLGTELATEMTELVYRAAGTTGTVYQPHVTRPGGAVPNYTPPEDGGSIGDVWQALAPLRYFNERAGPIYAGSNEIQRNILAKRVLGL</sequence>
<dbReference type="InterPro" id="IPR052161">
    <property type="entry name" value="Mycobact_Acyl-CoA_DH"/>
</dbReference>
<evidence type="ECO:0000256" key="3">
    <source>
        <dbReference type="ARBA" id="ARBA00022630"/>
    </source>
</evidence>
<keyword evidence="11" id="KW-1185">Reference proteome</keyword>
<dbReference type="SUPFAM" id="SSF56645">
    <property type="entry name" value="Acyl-CoA dehydrogenase NM domain-like"/>
    <property type="match status" value="1"/>
</dbReference>
<dbReference type="PANTHER" id="PTHR43292">
    <property type="entry name" value="ACYL-COA DEHYDROGENASE"/>
    <property type="match status" value="1"/>
</dbReference>
<evidence type="ECO:0000256" key="4">
    <source>
        <dbReference type="ARBA" id="ARBA00022827"/>
    </source>
</evidence>
<dbReference type="InterPro" id="IPR009075">
    <property type="entry name" value="AcylCo_DH/oxidase_C"/>
</dbReference>
<comment type="similarity">
    <text evidence="2 6">Belongs to the acyl-CoA dehydrogenase family.</text>
</comment>
<evidence type="ECO:0000313" key="11">
    <source>
        <dbReference type="Proteomes" id="UP000583556"/>
    </source>
</evidence>
<feature type="domain" description="Acyl-CoA dehydrogenase/oxidase C-terminal" evidence="7">
    <location>
        <begin position="233"/>
        <end position="407"/>
    </location>
</feature>
<accession>A0A7Y0BNA2</accession>
<keyword evidence="5 6" id="KW-0560">Oxidoreductase</keyword>
<dbReference type="GO" id="GO:0005886">
    <property type="term" value="C:plasma membrane"/>
    <property type="evidence" value="ECO:0007669"/>
    <property type="project" value="TreeGrafter"/>
</dbReference>
<evidence type="ECO:0000313" key="10">
    <source>
        <dbReference type="EMBL" id="NML93542.1"/>
    </source>
</evidence>
<dbReference type="Gene3D" id="1.20.140.10">
    <property type="entry name" value="Butyryl-CoA Dehydrogenase, subunit A, domain 3"/>
    <property type="match status" value="1"/>
</dbReference>
<dbReference type="GO" id="GO:0016627">
    <property type="term" value="F:oxidoreductase activity, acting on the CH-CH group of donors"/>
    <property type="evidence" value="ECO:0007669"/>
    <property type="project" value="InterPro"/>
</dbReference>
<feature type="domain" description="Acyl-CoA dehydrogenase/oxidase N-terminal" evidence="9">
    <location>
        <begin position="6"/>
        <end position="123"/>
    </location>
</feature>
<dbReference type="Gene3D" id="1.10.540.10">
    <property type="entry name" value="Acyl-CoA dehydrogenase/oxidase, N-terminal domain"/>
    <property type="match status" value="1"/>
</dbReference>
<dbReference type="InterPro" id="IPR046373">
    <property type="entry name" value="Acyl-CoA_Oxase/DH_mid-dom_sf"/>
</dbReference>
<dbReference type="InterPro" id="IPR006091">
    <property type="entry name" value="Acyl-CoA_Oxase/DH_mid-dom"/>
</dbReference>
<dbReference type="PANTHER" id="PTHR43292:SF3">
    <property type="entry name" value="ACYL-COA DEHYDROGENASE FADE29"/>
    <property type="match status" value="1"/>
</dbReference>
<dbReference type="Proteomes" id="UP000583556">
    <property type="component" value="Unassembled WGS sequence"/>
</dbReference>
<dbReference type="SUPFAM" id="SSF47203">
    <property type="entry name" value="Acyl-CoA dehydrogenase C-terminal domain-like"/>
    <property type="match status" value="1"/>
</dbReference>
<evidence type="ECO:0000256" key="2">
    <source>
        <dbReference type="ARBA" id="ARBA00009347"/>
    </source>
</evidence>
<comment type="cofactor">
    <cofactor evidence="1 6">
        <name>FAD</name>
        <dbReference type="ChEBI" id="CHEBI:57692"/>
    </cofactor>
</comment>
<comment type="caution">
    <text evidence="10">The sequence shown here is derived from an EMBL/GenBank/DDBJ whole genome shotgun (WGS) entry which is preliminary data.</text>
</comment>
<dbReference type="Pfam" id="PF00441">
    <property type="entry name" value="Acyl-CoA_dh_1"/>
    <property type="match status" value="1"/>
</dbReference>
<protein>
    <submittedName>
        <fullName evidence="10">Acyl-CoA dehydrogenase</fullName>
    </submittedName>
</protein>
<keyword evidence="3 6" id="KW-0285">Flavoprotein</keyword>
<dbReference type="GO" id="GO:0050660">
    <property type="term" value="F:flavin adenine dinucleotide binding"/>
    <property type="evidence" value="ECO:0007669"/>
    <property type="project" value="InterPro"/>
</dbReference>
<dbReference type="AlphaFoldDB" id="A0A7Y0BNA2"/>
<evidence type="ECO:0000256" key="6">
    <source>
        <dbReference type="RuleBase" id="RU362125"/>
    </source>
</evidence>
<dbReference type="InterPro" id="IPR036250">
    <property type="entry name" value="AcylCo_DH-like_C"/>
</dbReference>
<evidence type="ECO:0000259" key="8">
    <source>
        <dbReference type="Pfam" id="PF02770"/>
    </source>
</evidence>
<dbReference type="InterPro" id="IPR013786">
    <property type="entry name" value="AcylCoA_DH/ox_N"/>
</dbReference>
<proteinExistence type="inferred from homology"/>
<feature type="domain" description="Acyl-CoA oxidase/dehydrogenase middle" evidence="8">
    <location>
        <begin position="127"/>
        <end position="220"/>
    </location>
</feature>